<evidence type="ECO:0000313" key="3">
    <source>
        <dbReference type="Proteomes" id="UP001164459"/>
    </source>
</evidence>
<proteinExistence type="predicted"/>
<gene>
    <name evidence="2" type="ORF">O0S08_24000</name>
</gene>
<organism evidence="2 3">
    <name type="scientific">Nannocystis punicea</name>
    <dbReference type="NCBI Taxonomy" id="2995304"/>
    <lineage>
        <taxon>Bacteria</taxon>
        <taxon>Pseudomonadati</taxon>
        <taxon>Myxococcota</taxon>
        <taxon>Polyangia</taxon>
        <taxon>Nannocystales</taxon>
        <taxon>Nannocystaceae</taxon>
        <taxon>Nannocystis</taxon>
    </lineage>
</organism>
<feature type="region of interest" description="Disordered" evidence="1">
    <location>
        <begin position="16"/>
        <end position="44"/>
    </location>
</feature>
<dbReference type="EMBL" id="CP114040">
    <property type="protein sequence ID" value="WAS99203.1"/>
    <property type="molecule type" value="Genomic_DNA"/>
</dbReference>
<accession>A0ABY7HIV4</accession>
<feature type="compositionally biased region" description="Pro residues" evidence="1">
    <location>
        <begin position="18"/>
        <end position="27"/>
    </location>
</feature>
<evidence type="ECO:0000256" key="1">
    <source>
        <dbReference type="SAM" id="MobiDB-lite"/>
    </source>
</evidence>
<protein>
    <recommendedName>
        <fullName evidence="4">Lipoprotein</fullName>
    </recommendedName>
</protein>
<sequence length="234" mass="25729">MRASLLGLASVLACRPADVPPPEPPPAAATVPARSQDEAPANGPTELRFAWESPCTVETRTTMSGSDESAEYRQLLAVRPDPSRDAMVLSGAGFEMLRYRGRDPTDPSVQHGVARFLVTYSLPVEFVVDRAGKLLDVHGIDAETLLGVARKLRPLTPEAEDMVRILFKRQDVRDYFLYLAEREWSAWGSAWHGLTLARGEERVVEDTVEIAGKLLPRRTTMLHAGPPTQRATSA</sequence>
<keyword evidence="3" id="KW-1185">Reference proteome</keyword>
<evidence type="ECO:0008006" key="4">
    <source>
        <dbReference type="Google" id="ProtNLM"/>
    </source>
</evidence>
<dbReference type="RefSeq" id="WP_269041564.1">
    <property type="nucleotide sequence ID" value="NZ_CP114040.1"/>
</dbReference>
<name>A0ABY7HIV4_9BACT</name>
<reference evidence="2" key="1">
    <citation type="submission" date="2022-11" db="EMBL/GenBank/DDBJ databases">
        <title>Minimal conservation of predation-associated metabolite biosynthetic gene clusters underscores biosynthetic potential of Myxococcota including descriptions for ten novel species: Archangium lansinium sp. nov., Myxococcus landrumus sp. nov., Nannocystis bai.</title>
        <authorList>
            <person name="Ahearne A."/>
            <person name="Stevens C."/>
            <person name="Dowd S."/>
        </authorList>
    </citation>
    <scope>NUCLEOTIDE SEQUENCE</scope>
    <source>
        <strain evidence="2">Fl3</strain>
    </source>
</reference>
<evidence type="ECO:0000313" key="2">
    <source>
        <dbReference type="EMBL" id="WAS99203.1"/>
    </source>
</evidence>
<dbReference type="Proteomes" id="UP001164459">
    <property type="component" value="Chromosome"/>
</dbReference>